<protein>
    <recommendedName>
        <fullName evidence="4">peptidylprolyl isomerase</fullName>
        <ecNumber evidence="4">5.2.1.8</ecNumber>
    </recommendedName>
</protein>
<dbReference type="PANTHER" id="PTHR46674:SF1">
    <property type="entry name" value="INACTIVE PEPTIDYL-PROLYL CIS-TRANS ISOMERASE FKBP6"/>
    <property type="match status" value="1"/>
</dbReference>
<dbReference type="SUPFAM" id="SSF54534">
    <property type="entry name" value="FKBP-like"/>
    <property type="match status" value="1"/>
</dbReference>
<sequence>MMAKLSEGISIQQLIDGGAEFEVDLGNSENSIKEDSDNEDIQETLLKFSNMSCLGDTDIADEDNYIEGEPFEIIAKEMTDLIPDGGVKKRVLREGYGETPADLAVVKVDYNAYVEYEAQPFDSTYARRRKHEFIINNCDVIEGLDIAVRSMKLTEKSQFLIKPEYAYGAMGCLVRVPKNATVLFEIELHEIVDSGAALSYNKLPEEKKNEFNEVYKYCLALCVRAKEKFKRDIRMAVKEYNTAAGKLECVQMKDYSEQEKQQDLLLRLYTNILVCYTKLEEPKRGCNAANRIFEMTKGIGIKLPAKVYYSNAKCLRMLGEYQQARKKLELAHRREPKNPEIAQELLTLSKAMEEHKKKEHSLAKAFVTELGTDAKLK</sequence>
<keyword evidence="3" id="KW-0802">TPR repeat</keyword>
<keyword evidence="7" id="KW-1185">Reference proteome</keyword>
<gene>
    <name evidence="6" type="ORF">HHI36_001381</name>
</gene>
<dbReference type="PANTHER" id="PTHR46674">
    <property type="entry name" value="INACTIVE PEPTIDYL-PROLYL CIS-TRANS ISOMERASE FKBP6"/>
    <property type="match status" value="1"/>
</dbReference>
<dbReference type="InterPro" id="IPR042282">
    <property type="entry name" value="FKBP6/shu"/>
</dbReference>
<evidence type="ECO:0000256" key="4">
    <source>
        <dbReference type="PROSITE-ProRule" id="PRU00277"/>
    </source>
</evidence>
<dbReference type="GO" id="GO:0003755">
    <property type="term" value="F:peptidyl-prolyl cis-trans isomerase activity"/>
    <property type="evidence" value="ECO:0007669"/>
    <property type="project" value="UniProtKB-KW"/>
</dbReference>
<dbReference type="PROSITE" id="PS50059">
    <property type="entry name" value="FKBP_PPIASE"/>
    <property type="match status" value="1"/>
</dbReference>
<evidence type="ECO:0000313" key="7">
    <source>
        <dbReference type="Proteomes" id="UP001516400"/>
    </source>
</evidence>
<dbReference type="Pfam" id="PF00254">
    <property type="entry name" value="FKBP_C"/>
    <property type="match status" value="1"/>
</dbReference>
<dbReference type="Gene3D" id="3.10.50.40">
    <property type="match status" value="1"/>
</dbReference>
<comment type="similarity">
    <text evidence="1">Belongs to the FKBP6 family.</text>
</comment>
<dbReference type="EMBL" id="JABFTP020000185">
    <property type="protein sequence ID" value="KAL3286894.1"/>
    <property type="molecule type" value="Genomic_DNA"/>
</dbReference>
<evidence type="ECO:0000259" key="5">
    <source>
        <dbReference type="PROSITE" id="PS50059"/>
    </source>
</evidence>
<dbReference type="Gene3D" id="1.25.40.10">
    <property type="entry name" value="Tetratricopeptide repeat domain"/>
    <property type="match status" value="1"/>
</dbReference>
<dbReference type="Proteomes" id="UP001516400">
    <property type="component" value="Unassembled WGS sequence"/>
</dbReference>
<evidence type="ECO:0000313" key="6">
    <source>
        <dbReference type="EMBL" id="KAL3286894.1"/>
    </source>
</evidence>
<keyword evidence="4" id="KW-0697">Rotamase</keyword>
<reference evidence="6 7" key="1">
    <citation type="journal article" date="2021" name="BMC Biol.">
        <title>Horizontally acquired antibacterial genes associated with adaptive radiation of ladybird beetles.</title>
        <authorList>
            <person name="Li H.S."/>
            <person name="Tang X.F."/>
            <person name="Huang Y.H."/>
            <person name="Xu Z.Y."/>
            <person name="Chen M.L."/>
            <person name="Du X.Y."/>
            <person name="Qiu B.Y."/>
            <person name="Chen P.T."/>
            <person name="Zhang W."/>
            <person name="Slipinski A."/>
            <person name="Escalona H.E."/>
            <person name="Waterhouse R.M."/>
            <person name="Zwick A."/>
            <person name="Pang H."/>
        </authorList>
    </citation>
    <scope>NUCLEOTIDE SEQUENCE [LARGE SCALE GENOMIC DNA]</scope>
    <source>
        <strain evidence="6">SYSU2018</strain>
    </source>
</reference>
<feature type="domain" description="PPIase FKBP-type" evidence="5">
    <location>
        <begin position="103"/>
        <end position="192"/>
    </location>
</feature>
<dbReference type="InterPro" id="IPR011990">
    <property type="entry name" value="TPR-like_helical_dom_sf"/>
</dbReference>
<accession>A0ABD2P785</accession>
<dbReference type="SUPFAM" id="SSF48452">
    <property type="entry name" value="TPR-like"/>
    <property type="match status" value="1"/>
</dbReference>
<dbReference type="AlphaFoldDB" id="A0ABD2P785"/>
<organism evidence="6 7">
    <name type="scientific">Cryptolaemus montrouzieri</name>
    <dbReference type="NCBI Taxonomy" id="559131"/>
    <lineage>
        <taxon>Eukaryota</taxon>
        <taxon>Metazoa</taxon>
        <taxon>Ecdysozoa</taxon>
        <taxon>Arthropoda</taxon>
        <taxon>Hexapoda</taxon>
        <taxon>Insecta</taxon>
        <taxon>Pterygota</taxon>
        <taxon>Neoptera</taxon>
        <taxon>Endopterygota</taxon>
        <taxon>Coleoptera</taxon>
        <taxon>Polyphaga</taxon>
        <taxon>Cucujiformia</taxon>
        <taxon>Coccinelloidea</taxon>
        <taxon>Coccinellidae</taxon>
        <taxon>Scymninae</taxon>
        <taxon>Scymnini</taxon>
        <taxon>Cryptolaemus</taxon>
    </lineage>
</organism>
<dbReference type="EC" id="5.2.1.8" evidence="4"/>
<name>A0ABD2P785_9CUCU</name>
<comment type="catalytic activity">
    <reaction evidence="4">
        <text>[protein]-peptidylproline (omega=180) = [protein]-peptidylproline (omega=0)</text>
        <dbReference type="Rhea" id="RHEA:16237"/>
        <dbReference type="Rhea" id="RHEA-COMP:10747"/>
        <dbReference type="Rhea" id="RHEA-COMP:10748"/>
        <dbReference type="ChEBI" id="CHEBI:83833"/>
        <dbReference type="ChEBI" id="CHEBI:83834"/>
        <dbReference type="EC" id="5.2.1.8"/>
    </reaction>
</comment>
<proteinExistence type="inferred from homology"/>
<evidence type="ECO:0000256" key="3">
    <source>
        <dbReference type="ARBA" id="ARBA00022803"/>
    </source>
</evidence>
<keyword evidence="4" id="KW-0413">Isomerase</keyword>
<dbReference type="InterPro" id="IPR001179">
    <property type="entry name" value="PPIase_FKBP_dom"/>
</dbReference>
<evidence type="ECO:0000256" key="1">
    <source>
        <dbReference type="ARBA" id="ARBA00009648"/>
    </source>
</evidence>
<keyword evidence="2" id="KW-0677">Repeat</keyword>
<dbReference type="InterPro" id="IPR046357">
    <property type="entry name" value="PPIase_dom_sf"/>
</dbReference>
<comment type="caution">
    <text evidence="6">The sequence shown here is derived from an EMBL/GenBank/DDBJ whole genome shotgun (WGS) entry which is preliminary data.</text>
</comment>
<evidence type="ECO:0000256" key="2">
    <source>
        <dbReference type="ARBA" id="ARBA00022737"/>
    </source>
</evidence>